<dbReference type="RefSeq" id="WP_009536965.1">
    <property type="nucleotide sequence ID" value="NZ_JH414505.1"/>
</dbReference>
<evidence type="ECO:0000313" key="2">
    <source>
        <dbReference type="Proteomes" id="UP000003527"/>
    </source>
</evidence>
<gene>
    <name evidence="1" type="ORF">HMPREF9624_01169</name>
</gene>
<dbReference type="Gene3D" id="3.40.50.300">
    <property type="entry name" value="P-loop containing nucleotide triphosphate hydrolases"/>
    <property type="match status" value="1"/>
</dbReference>
<evidence type="ECO:0000313" key="1">
    <source>
        <dbReference type="EMBL" id="EHL10491.1"/>
    </source>
</evidence>
<protein>
    <recommendedName>
        <fullName evidence="3">DNA repair protein Rad50</fullName>
    </recommendedName>
</protein>
<comment type="caution">
    <text evidence="1">The sequence shown here is derived from an EMBL/GenBank/DDBJ whole genome shotgun (WGS) entry which is preliminary data.</text>
</comment>
<reference evidence="1 2" key="1">
    <citation type="submission" date="2011-08" db="EMBL/GenBank/DDBJ databases">
        <title>The Genome Sequence of Oribacterium sp. ACB7.</title>
        <authorList>
            <consortium name="The Broad Institute Genome Sequencing Platform"/>
            <person name="Earl A."/>
            <person name="Ward D."/>
            <person name="Feldgarden M."/>
            <person name="Gevers D."/>
            <person name="Sizova M."/>
            <person name="Hazen A."/>
            <person name="Epstein S."/>
            <person name="Young S.K."/>
            <person name="Zeng Q."/>
            <person name="Gargeya S."/>
            <person name="Fitzgerald M."/>
            <person name="Haas B."/>
            <person name="Abouelleil A."/>
            <person name="Alvarado L."/>
            <person name="Arachchi H.M."/>
            <person name="Berlin A."/>
            <person name="Brown A."/>
            <person name="Chapman S.B."/>
            <person name="Chen Z."/>
            <person name="Dunbar C."/>
            <person name="Freedman E."/>
            <person name="Gearin G."/>
            <person name="Gellesch M."/>
            <person name="Goldberg J."/>
            <person name="Griggs A."/>
            <person name="Gujja S."/>
            <person name="Heiman D."/>
            <person name="Howarth C."/>
            <person name="Larson L."/>
            <person name="Lui A."/>
            <person name="MacDonald P.J.P."/>
            <person name="Montmayeur A."/>
            <person name="Murphy C."/>
            <person name="Neiman D."/>
            <person name="Pearson M."/>
            <person name="Priest M."/>
            <person name="Roberts A."/>
            <person name="Saif S."/>
            <person name="Shea T."/>
            <person name="Shenoy N."/>
            <person name="Sisk P."/>
            <person name="Stolte C."/>
            <person name="Sykes S."/>
            <person name="Wortman J."/>
            <person name="Nusbaum C."/>
            <person name="Birren B."/>
        </authorList>
    </citation>
    <scope>NUCLEOTIDE SEQUENCE [LARGE SCALE GENOMIC DNA]</scope>
    <source>
        <strain evidence="1 2">ACB7</strain>
    </source>
</reference>
<evidence type="ECO:0008006" key="3">
    <source>
        <dbReference type="Google" id="ProtNLM"/>
    </source>
</evidence>
<dbReference type="HOGENOM" id="CLU_668448_0_0_9"/>
<sequence>MIVLDFELKGIYGFNDFHINFSYPKKIVNSIIDQEYLKGRERFRYKKAVILMGANATGKTSLGKALLRIFGYMTDGNPTPLYEMVSGDKGYFSIDFVNGDYRLQRLSAQIDTSNQEIDIQYQTADIDTMDSYEKCVKKLKDQTIEATRTATALKKLVGAVRYRFAYPEIEKSLKLTGANKIILLKTLRAVIGTLDPTLQDVSLSKDLKDTFIIRRGGTEIIIQEGKLLNREILSSGTAEGIDVAMFLAAMATKESSFYYCDEHFSYIQSDIEKRIFGIMLDRTGDDEQLIFTTHNTDMLDLNLPKHSYVFLRKHLEEGVYQVSAVSASDVLKRNTDSLRCAVENDVFASLPQDSLLDELEMGWEDEGLQ</sequence>
<dbReference type="Proteomes" id="UP000003527">
    <property type="component" value="Unassembled WGS sequence"/>
</dbReference>
<keyword evidence="2" id="KW-1185">Reference proteome</keyword>
<proteinExistence type="predicted"/>
<dbReference type="PATRIC" id="fig|796944.3.peg.1909"/>
<name>G9WW85_9FIRM</name>
<accession>G9WW85</accession>
<dbReference type="InterPro" id="IPR027417">
    <property type="entry name" value="P-loop_NTPase"/>
</dbReference>
<dbReference type="EMBL" id="AFZD01000019">
    <property type="protein sequence ID" value="EHL10491.1"/>
    <property type="molecule type" value="Genomic_DNA"/>
</dbReference>
<organism evidence="1 2">
    <name type="scientific">Oribacterium asaccharolyticum ACB7</name>
    <dbReference type="NCBI Taxonomy" id="796944"/>
    <lineage>
        <taxon>Bacteria</taxon>
        <taxon>Bacillati</taxon>
        <taxon>Bacillota</taxon>
        <taxon>Clostridia</taxon>
        <taxon>Lachnospirales</taxon>
        <taxon>Lachnospiraceae</taxon>
        <taxon>Oribacterium</taxon>
    </lineage>
</organism>
<dbReference type="AlphaFoldDB" id="G9WW85"/>
<dbReference type="SUPFAM" id="SSF52540">
    <property type="entry name" value="P-loop containing nucleoside triphosphate hydrolases"/>
    <property type="match status" value="1"/>
</dbReference>